<dbReference type="InterPro" id="IPR035911">
    <property type="entry name" value="MurE/MurF_N"/>
</dbReference>
<comment type="similarity">
    <text evidence="10">Belongs to the MurCDEF family. MurF subfamily.</text>
</comment>
<evidence type="ECO:0000256" key="2">
    <source>
        <dbReference type="ARBA" id="ARBA00022598"/>
    </source>
</evidence>
<keyword evidence="3 10" id="KW-0132">Cell division</keyword>
<dbReference type="InterPro" id="IPR000713">
    <property type="entry name" value="Mur_ligase_N"/>
</dbReference>
<accession>A0A367ZVF0</accession>
<name>A0A367ZVF0_9BACT</name>
<dbReference type="Pfam" id="PF08245">
    <property type="entry name" value="Mur_ligase_M"/>
    <property type="match status" value="1"/>
</dbReference>
<keyword evidence="5 10" id="KW-0067">ATP-binding</keyword>
<dbReference type="InterPro" id="IPR005863">
    <property type="entry name" value="UDP-N-AcMur_synth"/>
</dbReference>
<comment type="subcellular location">
    <subcellularLocation>
        <location evidence="10 11">Cytoplasm</location>
    </subcellularLocation>
</comment>
<dbReference type="InterPro" id="IPR051046">
    <property type="entry name" value="MurCDEF_CellWall_CoF430Synth"/>
</dbReference>
<evidence type="ECO:0000256" key="5">
    <source>
        <dbReference type="ARBA" id="ARBA00022840"/>
    </source>
</evidence>
<dbReference type="GO" id="GO:0005737">
    <property type="term" value="C:cytoplasm"/>
    <property type="evidence" value="ECO:0007669"/>
    <property type="project" value="UniProtKB-SubCell"/>
</dbReference>
<dbReference type="Gene3D" id="3.90.190.20">
    <property type="entry name" value="Mur ligase, C-terminal domain"/>
    <property type="match status" value="1"/>
</dbReference>
<dbReference type="Gene3D" id="3.40.1190.10">
    <property type="entry name" value="Mur-like, catalytic domain"/>
    <property type="match status" value="1"/>
</dbReference>
<dbReference type="InterPro" id="IPR004101">
    <property type="entry name" value="Mur_ligase_C"/>
</dbReference>
<dbReference type="UniPathway" id="UPA00219"/>
<dbReference type="AlphaFoldDB" id="A0A367ZVF0"/>
<evidence type="ECO:0000256" key="9">
    <source>
        <dbReference type="ARBA" id="ARBA00023316"/>
    </source>
</evidence>
<keyword evidence="6 10" id="KW-0133">Cell shape</keyword>
<dbReference type="EMBL" id="QOQW01000002">
    <property type="protein sequence ID" value="RCK81332.1"/>
    <property type="molecule type" value="Genomic_DNA"/>
</dbReference>
<dbReference type="Proteomes" id="UP000252355">
    <property type="component" value="Unassembled WGS sequence"/>
</dbReference>
<evidence type="ECO:0000313" key="16">
    <source>
        <dbReference type="Proteomes" id="UP000252355"/>
    </source>
</evidence>
<dbReference type="NCBIfam" id="TIGR01143">
    <property type="entry name" value="murF"/>
    <property type="match status" value="1"/>
</dbReference>
<dbReference type="GO" id="GO:0005524">
    <property type="term" value="F:ATP binding"/>
    <property type="evidence" value="ECO:0007669"/>
    <property type="project" value="UniProtKB-UniRule"/>
</dbReference>
<dbReference type="SUPFAM" id="SSF53244">
    <property type="entry name" value="MurD-like peptide ligases, peptide-binding domain"/>
    <property type="match status" value="1"/>
</dbReference>
<dbReference type="SUPFAM" id="SSF53623">
    <property type="entry name" value="MurD-like peptide ligases, catalytic domain"/>
    <property type="match status" value="1"/>
</dbReference>
<evidence type="ECO:0000256" key="4">
    <source>
        <dbReference type="ARBA" id="ARBA00022741"/>
    </source>
</evidence>
<evidence type="ECO:0000256" key="1">
    <source>
        <dbReference type="ARBA" id="ARBA00022490"/>
    </source>
</evidence>
<dbReference type="GO" id="GO:0009252">
    <property type="term" value="P:peptidoglycan biosynthetic process"/>
    <property type="evidence" value="ECO:0007669"/>
    <property type="project" value="UniProtKB-UniRule"/>
</dbReference>
<keyword evidence="1 10" id="KW-0963">Cytoplasm</keyword>
<dbReference type="Gene3D" id="3.40.1390.10">
    <property type="entry name" value="MurE/MurF, N-terminal domain"/>
    <property type="match status" value="1"/>
</dbReference>
<dbReference type="InterPro" id="IPR036565">
    <property type="entry name" value="Mur-like_cat_sf"/>
</dbReference>
<dbReference type="GO" id="GO:0008766">
    <property type="term" value="F:UDP-N-acetylmuramoylalanyl-D-glutamyl-2,6-diaminopimelate-D-alanyl-D-alanine ligase activity"/>
    <property type="evidence" value="ECO:0007669"/>
    <property type="project" value="RHEA"/>
</dbReference>
<evidence type="ECO:0000256" key="3">
    <source>
        <dbReference type="ARBA" id="ARBA00022618"/>
    </source>
</evidence>
<feature type="domain" description="Mur ligase C-terminal" evidence="13">
    <location>
        <begin position="340"/>
        <end position="463"/>
    </location>
</feature>
<dbReference type="GO" id="GO:0047480">
    <property type="term" value="F:UDP-N-acetylmuramoyl-tripeptide-D-alanyl-D-alanine ligase activity"/>
    <property type="evidence" value="ECO:0007669"/>
    <property type="project" value="UniProtKB-UniRule"/>
</dbReference>
<feature type="domain" description="Mur ligase N-terminal catalytic" evidence="12">
    <location>
        <begin position="26"/>
        <end position="72"/>
    </location>
</feature>
<evidence type="ECO:0000256" key="11">
    <source>
        <dbReference type="RuleBase" id="RU004136"/>
    </source>
</evidence>
<dbReference type="InterPro" id="IPR036615">
    <property type="entry name" value="Mur_ligase_C_dom_sf"/>
</dbReference>
<dbReference type="GO" id="GO:0008360">
    <property type="term" value="P:regulation of cell shape"/>
    <property type="evidence" value="ECO:0007669"/>
    <property type="project" value="UniProtKB-KW"/>
</dbReference>
<keyword evidence="9 10" id="KW-0961">Cell wall biogenesis/degradation</keyword>
<comment type="pathway">
    <text evidence="10 11">Cell wall biogenesis; peptidoglycan biosynthesis.</text>
</comment>
<dbReference type="InterPro" id="IPR013221">
    <property type="entry name" value="Mur_ligase_cen"/>
</dbReference>
<dbReference type="HAMAP" id="MF_02019">
    <property type="entry name" value="MurF"/>
    <property type="match status" value="1"/>
</dbReference>
<feature type="binding site" evidence="10">
    <location>
        <begin position="133"/>
        <end position="139"/>
    </location>
    <ligand>
        <name>ATP</name>
        <dbReference type="ChEBI" id="CHEBI:30616"/>
    </ligand>
</feature>
<dbReference type="GO" id="GO:0051301">
    <property type="term" value="P:cell division"/>
    <property type="evidence" value="ECO:0007669"/>
    <property type="project" value="UniProtKB-KW"/>
</dbReference>
<comment type="caution">
    <text evidence="15">The sequence shown here is derived from an EMBL/GenBank/DDBJ whole genome shotgun (WGS) entry which is preliminary data.</text>
</comment>
<gene>
    <name evidence="10" type="primary">murF</name>
    <name evidence="15" type="ORF">OZSIB_2201</name>
</gene>
<evidence type="ECO:0000256" key="7">
    <source>
        <dbReference type="ARBA" id="ARBA00022984"/>
    </source>
</evidence>
<keyword evidence="4 10" id="KW-0547">Nucleotide-binding</keyword>
<keyword evidence="8 10" id="KW-0131">Cell cycle</keyword>
<dbReference type="PANTHER" id="PTHR43024">
    <property type="entry name" value="UDP-N-ACETYLMURAMOYL-TRIPEPTIDE--D-ALANYL-D-ALANINE LIGASE"/>
    <property type="match status" value="1"/>
</dbReference>
<comment type="catalytic activity">
    <reaction evidence="10 11">
        <text>D-alanyl-D-alanine + UDP-N-acetyl-alpha-D-muramoyl-L-alanyl-gamma-D-glutamyl-meso-2,6-diaminopimelate + ATP = UDP-N-acetyl-alpha-D-muramoyl-L-alanyl-gamma-D-glutamyl-meso-2,6-diaminopimeloyl-D-alanyl-D-alanine + ADP + phosphate + H(+)</text>
        <dbReference type="Rhea" id="RHEA:28374"/>
        <dbReference type="ChEBI" id="CHEBI:15378"/>
        <dbReference type="ChEBI" id="CHEBI:30616"/>
        <dbReference type="ChEBI" id="CHEBI:43474"/>
        <dbReference type="ChEBI" id="CHEBI:57822"/>
        <dbReference type="ChEBI" id="CHEBI:61386"/>
        <dbReference type="ChEBI" id="CHEBI:83905"/>
        <dbReference type="ChEBI" id="CHEBI:456216"/>
        <dbReference type="EC" id="6.3.2.10"/>
    </reaction>
</comment>
<reference evidence="15 16" key="1">
    <citation type="submission" date="2018-05" db="EMBL/GenBank/DDBJ databases">
        <title>A metagenomic window into the 2 km-deep terrestrial subsurface aquifer revealed taxonomically and functionally diverse microbial community comprising novel uncultured bacterial lineages.</title>
        <authorList>
            <person name="Kadnikov V.V."/>
            <person name="Mardanov A.V."/>
            <person name="Beletsky A.V."/>
            <person name="Banks D."/>
            <person name="Pimenov N.V."/>
            <person name="Frank Y.A."/>
            <person name="Karnachuk O.V."/>
            <person name="Ravin N.V."/>
        </authorList>
    </citation>
    <scope>NUCLEOTIDE SEQUENCE [LARGE SCALE GENOMIC DNA]</scope>
    <source>
        <strain evidence="15">BY5</strain>
    </source>
</reference>
<comment type="function">
    <text evidence="10 11">Involved in cell wall formation. Catalyzes the final step in the synthesis of UDP-N-acetylmuramoyl-pentapeptide, the precursor of murein.</text>
</comment>
<evidence type="ECO:0000313" key="15">
    <source>
        <dbReference type="EMBL" id="RCK81332.1"/>
    </source>
</evidence>
<evidence type="ECO:0000259" key="14">
    <source>
        <dbReference type="Pfam" id="PF08245"/>
    </source>
</evidence>
<keyword evidence="2 10" id="KW-0436">Ligase</keyword>
<dbReference type="SUPFAM" id="SSF63418">
    <property type="entry name" value="MurE/MurF N-terminal domain"/>
    <property type="match status" value="1"/>
</dbReference>
<keyword evidence="7 10" id="KW-0573">Peptidoglycan synthesis</keyword>
<dbReference type="GO" id="GO:0071555">
    <property type="term" value="P:cell wall organization"/>
    <property type="evidence" value="ECO:0007669"/>
    <property type="project" value="UniProtKB-KW"/>
</dbReference>
<evidence type="ECO:0000259" key="12">
    <source>
        <dbReference type="Pfam" id="PF01225"/>
    </source>
</evidence>
<organism evidence="15 16">
    <name type="scientific">Candidatus Ozemobacter sibiricus</name>
    <dbReference type="NCBI Taxonomy" id="2268124"/>
    <lineage>
        <taxon>Bacteria</taxon>
        <taxon>Candidatus Ozemobacteria</taxon>
        <taxon>Candidatus Ozemobacterales</taxon>
        <taxon>Candidatus Ozemobacteraceae</taxon>
        <taxon>Candidatus Ozemobacter</taxon>
    </lineage>
</organism>
<evidence type="ECO:0000256" key="6">
    <source>
        <dbReference type="ARBA" id="ARBA00022960"/>
    </source>
</evidence>
<proteinExistence type="inferred from homology"/>
<dbReference type="PANTHER" id="PTHR43024:SF1">
    <property type="entry name" value="UDP-N-ACETYLMURAMOYL-TRIPEPTIDE--D-ALANYL-D-ALANINE LIGASE"/>
    <property type="match status" value="1"/>
</dbReference>
<dbReference type="Pfam" id="PF01225">
    <property type="entry name" value="Mur_ligase"/>
    <property type="match status" value="1"/>
</dbReference>
<dbReference type="EC" id="6.3.2.10" evidence="10 11"/>
<evidence type="ECO:0000259" key="13">
    <source>
        <dbReference type="Pfam" id="PF02875"/>
    </source>
</evidence>
<evidence type="ECO:0000256" key="10">
    <source>
        <dbReference type="HAMAP-Rule" id="MF_02019"/>
    </source>
</evidence>
<feature type="domain" description="Mur ligase central" evidence="14">
    <location>
        <begin position="131"/>
        <end position="316"/>
    </location>
</feature>
<protein>
    <recommendedName>
        <fullName evidence="10 11">UDP-N-acetylmuramoyl-tripeptide--D-alanyl-D-alanine ligase</fullName>
        <ecNumber evidence="10 11">6.3.2.10</ecNumber>
    </recommendedName>
    <alternativeName>
        <fullName evidence="10">D-alanyl-D-alanine-adding enzyme</fullName>
    </alternativeName>
</protein>
<sequence>MLDWTHEELAIGTGGTWVTDARPSATGFSIDTRTLAPGDAFFAIRGERFDGHDFLPQAVQKGASVLIGSRFPASLLAMKPTVEEILPTLDGRSPPALPEPPGFLQVDDPLLALQRLARFHRARHPGLFLGVTGSNGKTTTKEMLRHLFSSVAETRATSGNLNNHIGLPLELVRLPLSTRVAVIEMGMNHAGEIRFLASLARPTAAVITNIGPAHIGNLGSLENIAHAKAEILEELPPSGTAVVDGDSKFLPIFRAATRARVATFGVGPDCDLRALDLTSGPDGSRMRVAWHGQEAEVHLSLLGRHNALNALAALALFVSQGHDLATGAARLARFAPVGARMESHVIEGRRIILDCYNANPASMAQAIEFLRQCPGQRLAVLGDMRELGADTARFHTELGAQVARAGIDRLIAVGHDAAAIAEGARQAGMPHESIHHCEDTIQAIRLLPNLLTAGQTVLLKASRGMHFETIVKALWPTLPVDLH</sequence>
<evidence type="ECO:0000256" key="8">
    <source>
        <dbReference type="ARBA" id="ARBA00023306"/>
    </source>
</evidence>
<dbReference type="Pfam" id="PF02875">
    <property type="entry name" value="Mur_ligase_C"/>
    <property type="match status" value="1"/>
</dbReference>